<gene>
    <name evidence="1" type="ORF">DWW32_00635</name>
</gene>
<protein>
    <recommendedName>
        <fullName evidence="3">Fibronectin type III domain-containing protein</fullName>
    </recommendedName>
</protein>
<evidence type="ECO:0000313" key="2">
    <source>
        <dbReference type="Proteomes" id="UP000265489"/>
    </source>
</evidence>
<dbReference type="RefSeq" id="WP_118324283.1">
    <property type="nucleotide sequence ID" value="NZ_QRYQ01000001.1"/>
</dbReference>
<dbReference type="Gene3D" id="2.60.40.10">
    <property type="entry name" value="Immunoglobulins"/>
    <property type="match status" value="1"/>
</dbReference>
<comment type="caution">
    <text evidence="1">The sequence shown here is derived from an EMBL/GenBank/DDBJ whole genome shotgun (WGS) entry which is preliminary data.</text>
</comment>
<sequence>MGIVANLDYSQYLRVSFDVYNERYEGAYPNLRYKANVRFKITGQFAIQAYNTVKFGGLTWSGYMNYGYYTQDTGWINIPGEINESMGCNRQRNFSFNCSISGWPNLSGTASVTTPLISAPEFDTSISDIDVESLVINGKLKSNPYNLYCLRVWSKDKNGFISNNLNGSLTVDGLTQKTQYEFHVEVWKADLSGSYVSQKILTATTLENYPEINIESVDFVITEVDSEYDNVTLTVHTSDDTHVKSCTWGTRGNYKVSEGTSTTYNNLPKNLEFDFEVTIEDTLGRTSKPFEFKFNTTFTYMEAWVFVGGAWKLGYSMALGRMNKPKLDSGISAYSSGVGNRDTYNLVRLSAYDGLEWHQAIPYKEE</sequence>
<reference evidence="1 2" key="1">
    <citation type="submission" date="2018-08" db="EMBL/GenBank/DDBJ databases">
        <title>A genome reference for cultivated species of the human gut microbiota.</title>
        <authorList>
            <person name="Zou Y."/>
            <person name="Xue W."/>
            <person name="Luo G."/>
        </authorList>
    </citation>
    <scope>NUCLEOTIDE SEQUENCE [LARGE SCALE GENOMIC DNA]</scope>
    <source>
        <strain evidence="1 2">AF15-20</strain>
    </source>
</reference>
<evidence type="ECO:0008006" key="3">
    <source>
        <dbReference type="Google" id="ProtNLM"/>
    </source>
</evidence>
<dbReference type="Proteomes" id="UP000265489">
    <property type="component" value="Unassembled WGS sequence"/>
</dbReference>
<dbReference type="InterPro" id="IPR013783">
    <property type="entry name" value="Ig-like_fold"/>
</dbReference>
<accession>A0A395WBC2</accession>
<organism evidence="1 2">
    <name type="scientific">Holdemanella biformis</name>
    <dbReference type="NCBI Taxonomy" id="1735"/>
    <lineage>
        <taxon>Bacteria</taxon>
        <taxon>Bacillati</taxon>
        <taxon>Bacillota</taxon>
        <taxon>Erysipelotrichia</taxon>
        <taxon>Erysipelotrichales</taxon>
        <taxon>Erysipelotrichaceae</taxon>
        <taxon>Holdemanella</taxon>
    </lineage>
</organism>
<evidence type="ECO:0000313" key="1">
    <source>
        <dbReference type="EMBL" id="RGU94054.1"/>
    </source>
</evidence>
<dbReference type="EMBL" id="QRYQ01000001">
    <property type="protein sequence ID" value="RGU94054.1"/>
    <property type="molecule type" value="Genomic_DNA"/>
</dbReference>
<proteinExistence type="predicted"/>
<dbReference type="AlphaFoldDB" id="A0A395WBC2"/>
<name>A0A395WBC2_9FIRM</name>